<dbReference type="Proteomes" id="UP000242699">
    <property type="component" value="Unassembled WGS sequence"/>
</dbReference>
<comment type="caution">
    <text evidence="7">The sequence shown here is derived from an EMBL/GenBank/DDBJ whole genome shotgun (WGS) entry which is preliminary data.</text>
</comment>
<keyword evidence="4" id="KW-0411">Iron-sulfur</keyword>
<dbReference type="SUPFAM" id="SSF53706">
    <property type="entry name" value="Formate dehydrogenase/DMSO reductase, domains 1-3"/>
    <property type="match status" value="1"/>
</dbReference>
<keyword evidence="1" id="KW-0004">4Fe-4S</keyword>
<gene>
    <name evidence="7" type="ORF">C7B43_14485</name>
</gene>
<dbReference type="CDD" id="cd00508">
    <property type="entry name" value="MopB_CT_Fdh-Nap-like"/>
    <property type="match status" value="1"/>
</dbReference>
<dbReference type="EMBL" id="PXYT01000039">
    <property type="protein sequence ID" value="PSR26243.1"/>
    <property type="molecule type" value="Genomic_DNA"/>
</dbReference>
<dbReference type="GO" id="GO:0022904">
    <property type="term" value="P:respiratory electron transport chain"/>
    <property type="evidence" value="ECO:0007669"/>
    <property type="project" value="TreeGrafter"/>
</dbReference>
<evidence type="ECO:0000259" key="6">
    <source>
        <dbReference type="PROSITE" id="PS51669"/>
    </source>
</evidence>
<reference evidence="7 8" key="1">
    <citation type="journal article" date="2014" name="BMC Genomics">
        <title>Comparison of environmental and isolate Sulfobacillus genomes reveals diverse carbon, sulfur, nitrogen, and hydrogen metabolisms.</title>
        <authorList>
            <person name="Justice N.B."/>
            <person name="Norman A."/>
            <person name="Brown C.T."/>
            <person name="Singh A."/>
            <person name="Thomas B.C."/>
            <person name="Banfield J.F."/>
        </authorList>
    </citation>
    <scope>NUCLEOTIDE SEQUENCE [LARGE SCALE GENOMIC DNA]</scope>
    <source>
        <strain evidence="7">AMDSBA1</strain>
    </source>
</reference>
<dbReference type="GO" id="GO:0016020">
    <property type="term" value="C:membrane"/>
    <property type="evidence" value="ECO:0007669"/>
    <property type="project" value="TreeGrafter"/>
</dbReference>
<protein>
    <submittedName>
        <fullName evidence="7">Nitrite reductase</fullName>
    </submittedName>
</protein>
<dbReference type="InterPro" id="IPR006963">
    <property type="entry name" value="Mopterin_OxRdtase_4Fe-4S_dom"/>
</dbReference>
<name>A0A2T2WVI7_9FIRM</name>
<dbReference type="PIRSF" id="PIRSF000144">
    <property type="entry name" value="CbbBc"/>
    <property type="match status" value="1"/>
</dbReference>
<dbReference type="PROSITE" id="PS51669">
    <property type="entry name" value="4FE4S_MOW_BIS_MGD"/>
    <property type="match status" value="1"/>
</dbReference>
<dbReference type="Gene3D" id="3.40.50.740">
    <property type="match status" value="1"/>
</dbReference>
<dbReference type="PANTHER" id="PTHR43105">
    <property type="entry name" value="RESPIRATORY NITRATE REDUCTASE"/>
    <property type="match status" value="1"/>
</dbReference>
<dbReference type="InterPro" id="IPR006657">
    <property type="entry name" value="MoPterin_dinucl-bd_dom"/>
</dbReference>
<feature type="region of interest" description="Disordered" evidence="5">
    <location>
        <begin position="692"/>
        <end position="716"/>
    </location>
</feature>
<organism evidence="7 8">
    <name type="scientific">Sulfobacillus benefaciens</name>
    <dbReference type="NCBI Taxonomy" id="453960"/>
    <lineage>
        <taxon>Bacteria</taxon>
        <taxon>Bacillati</taxon>
        <taxon>Bacillota</taxon>
        <taxon>Clostridia</taxon>
        <taxon>Eubacteriales</taxon>
        <taxon>Clostridiales Family XVII. Incertae Sedis</taxon>
        <taxon>Sulfobacillus</taxon>
    </lineage>
</organism>
<evidence type="ECO:0000256" key="2">
    <source>
        <dbReference type="ARBA" id="ARBA00022723"/>
    </source>
</evidence>
<dbReference type="Gene3D" id="2.20.25.90">
    <property type="entry name" value="ADC-like domains"/>
    <property type="match status" value="1"/>
</dbReference>
<keyword evidence="2" id="KW-0479">Metal-binding</keyword>
<feature type="compositionally biased region" description="Basic and acidic residues" evidence="5">
    <location>
        <begin position="696"/>
        <end position="716"/>
    </location>
</feature>
<evidence type="ECO:0000313" key="7">
    <source>
        <dbReference type="EMBL" id="PSR26243.1"/>
    </source>
</evidence>
<dbReference type="Pfam" id="PF00384">
    <property type="entry name" value="Molybdopterin"/>
    <property type="match status" value="1"/>
</dbReference>
<evidence type="ECO:0000256" key="4">
    <source>
        <dbReference type="ARBA" id="ARBA00023014"/>
    </source>
</evidence>
<dbReference type="InterPro" id="IPR006656">
    <property type="entry name" value="Mopterin_OxRdtase"/>
</dbReference>
<accession>A0A2T2WVI7</accession>
<evidence type="ECO:0000313" key="8">
    <source>
        <dbReference type="Proteomes" id="UP000242699"/>
    </source>
</evidence>
<dbReference type="InterPro" id="IPR050123">
    <property type="entry name" value="Prok_molybdopt-oxidoreductase"/>
</dbReference>
<dbReference type="SUPFAM" id="SSF50692">
    <property type="entry name" value="ADC-like"/>
    <property type="match status" value="1"/>
</dbReference>
<dbReference type="GO" id="GO:0043546">
    <property type="term" value="F:molybdopterin cofactor binding"/>
    <property type="evidence" value="ECO:0007669"/>
    <property type="project" value="InterPro"/>
</dbReference>
<dbReference type="PANTHER" id="PTHR43105:SF10">
    <property type="entry name" value="NADH-QUINONE OXIDOREDUCTASE SUBUNIT G"/>
    <property type="match status" value="1"/>
</dbReference>
<dbReference type="Gene3D" id="2.40.40.20">
    <property type="match status" value="1"/>
</dbReference>
<dbReference type="Pfam" id="PF01568">
    <property type="entry name" value="Molydop_binding"/>
    <property type="match status" value="1"/>
</dbReference>
<dbReference type="Pfam" id="PF04879">
    <property type="entry name" value="Molybdop_Fe4S4"/>
    <property type="match status" value="1"/>
</dbReference>
<evidence type="ECO:0000256" key="3">
    <source>
        <dbReference type="ARBA" id="ARBA00023004"/>
    </source>
</evidence>
<proteinExistence type="predicted"/>
<evidence type="ECO:0000256" key="5">
    <source>
        <dbReference type="SAM" id="MobiDB-lite"/>
    </source>
</evidence>
<dbReference type="AlphaFoldDB" id="A0A2T2WVI7"/>
<dbReference type="Gene3D" id="3.40.228.10">
    <property type="entry name" value="Dimethylsulfoxide Reductase, domain 2"/>
    <property type="match status" value="1"/>
</dbReference>
<dbReference type="InterPro" id="IPR009010">
    <property type="entry name" value="Asp_de-COase-like_dom_sf"/>
</dbReference>
<dbReference type="SMART" id="SM00926">
    <property type="entry name" value="Molybdop_Fe4S4"/>
    <property type="match status" value="1"/>
</dbReference>
<sequence length="716" mass="77734">MMPSDFTPCPFCALQCGVAIKGDSSAVRIVGNPNDPINEGHLCQKGLASLDILHHRQRQFHPLAREGRSEPLTPVLWSTAFDMTAARIRDVQRKWGADSMAIYGSGALTNETAYLLGKFARLALGTREIDYNGRFCMSSAAKAYVTMFGLDRPTATFEDVRQAETLLFVGSNLSEAHPMAMRAVKQAKRRGATIIVVDPRRTPLAKAAQYHLPIRPGTDGFLAWALLHTIIEGNLTNEAFIAAKTQGFDDVRFQARHYTPAVVSLLTDIAPDIIESVARIFARSPRAMVLHGRGIEQYRYGVESVSAFLNVVLATGQIGRPGTGAIMLTGQANGQGGRELGQKTDQLPGSRSITSATDREHIARVWGIETARIPGPGRFTAGEFFSAINRGQIKGLMVVGANPLLSAPDTPAVQSALENLEFLAVLDPILTETAEAADIVLPTGGFGINQGTVTTVEARIVAVRPLSSPDRTSPGYQDWQVLKELANRLGADRYFPYRSSREIFEEMILATKNSASDYSGTSWSALMAGAMPHWPVPENRREGTPRLYENGFATPDGKARFSILLPGPATELPTPGCPFHLITGRTATHYNSGAQTRHIPGLNRPADVVFIHHHTAGQLGIRDGEPLTITNATDRRLTLKARVTRDIRPDTVFVSMHNALDSAVNHFIPASPLGLSGMPEFKHTVVALSPVTPNDAAHEETDNSRTVDTRRSIIAP</sequence>
<dbReference type="GO" id="GO:0051539">
    <property type="term" value="F:4 iron, 4 sulfur cluster binding"/>
    <property type="evidence" value="ECO:0007669"/>
    <property type="project" value="UniProtKB-KW"/>
</dbReference>
<evidence type="ECO:0000256" key="1">
    <source>
        <dbReference type="ARBA" id="ARBA00022485"/>
    </source>
</evidence>
<keyword evidence="3" id="KW-0408">Iron</keyword>
<dbReference type="GO" id="GO:0003954">
    <property type="term" value="F:NADH dehydrogenase activity"/>
    <property type="evidence" value="ECO:0007669"/>
    <property type="project" value="TreeGrafter"/>
</dbReference>
<feature type="domain" description="4Fe-4S Mo/W bis-MGD-type" evidence="6">
    <location>
        <begin position="2"/>
        <end position="57"/>
    </location>
</feature>
<dbReference type="GO" id="GO:0046872">
    <property type="term" value="F:metal ion binding"/>
    <property type="evidence" value="ECO:0007669"/>
    <property type="project" value="UniProtKB-KW"/>
</dbReference>